<accession>A0A415DY21</accession>
<dbReference type="OrthoDB" id="2690199at2"/>
<evidence type="ECO:0008006" key="4">
    <source>
        <dbReference type="Google" id="ProtNLM"/>
    </source>
</evidence>
<name>A0A415DY21_9FIRM</name>
<keyword evidence="1" id="KW-0472">Membrane</keyword>
<dbReference type="Proteomes" id="UP000284841">
    <property type="component" value="Unassembled WGS sequence"/>
</dbReference>
<comment type="caution">
    <text evidence="2">The sequence shown here is derived from an EMBL/GenBank/DDBJ whole genome shotgun (WGS) entry which is preliminary data.</text>
</comment>
<feature type="transmembrane region" description="Helical" evidence="1">
    <location>
        <begin position="64"/>
        <end position="80"/>
    </location>
</feature>
<dbReference type="GO" id="GO:0004190">
    <property type="term" value="F:aspartic-type endopeptidase activity"/>
    <property type="evidence" value="ECO:0007669"/>
    <property type="project" value="InterPro"/>
</dbReference>
<proteinExistence type="predicted"/>
<feature type="transmembrane region" description="Helical" evidence="1">
    <location>
        <begin position="120"/>
        <end position="147"/>
    </location>
</feature>
<feature type="transmembrane region" description="Helical" evidence="1">
    <location>
        <begin position="36"/>
        <end position="58"/>
    </location>
</feature>
<dbReference type="GO" id="GO:0006508">
    <property type="term" value="P:proteolysis"/>
    <property type="evidence" value="ECO:0007669"/>
    <property type="project" value="InterPro"/>
</dbReference>
<keyword evidence="1" id="KW-0812">Transmembrane</keyword>
<feature type="transmembrane region" description="Helical" evidence="1">
    <location>
        <begin position="87"/>
        <end position="108"/>
    </location>
</feature>
<keyword evidence="3" id="KW-1185">Reference proteome</keyword>
<organism evidence="2 3">
    <name type="scientific">Emergencia timonensis</name>
    <dbReference type="NCBI Taxonomy" id="1776384"/>
    <lineage>
        <taxon>Bacteria</taxon>
        <taxon>Bacillati</taxon>
        <taxon>Bacillota</taxon>
        <taxon>Clostridia</taxon>
        <taxon>Peptostreptococcales</taxon>
        <taxon>Anaerovoracaceae</taxon>
        <taxon>Emergencia</taxon>
    </lineage>
</organism>
<dbReference type="RefSeq" id="WP_118335976.1">
    <property type="nucleotide sequence ID" value="NZ_AP025567.1"/>
</dbReference>
<keyword evidence="1" id="KW-1133">Transmembrane helix</keyword>
<sequence length="279" mass="30704">MVIYGEYLFLENFITGIIITYFTGRIAGEELKRWRIVLCGICCGIYSFVIFTSIAGVLSLAGKIIFAGLITWLAFGKGLLKRMVFNAILFLIVTFLYGGITIALLTAFSWEGITAAEGLYMPHITYLTVTSAAIAGMLIVLLTVSLIKAKRQEERSAVETIVCMGDKQWNLEGFIDSGNFLKEPLTGRPVAVVSKALMEQMLAGIEDARVRYTVIPYNAVGVKTGILDGYKADYVKIPGKMIKKPVLAVSEDLWPTGGNERQILLPGSMLERGIYAKFD</sequence>
<evidence type="ECO:0000256" key="1">
    <source>
        <dbReference type="SAM" id="Phobius"/>
    </source>
</evidence>
<dbReference type="InterPro" id="IPR005081">
    <property type="entry name" value="SpoIIGA"/>
</dbReference>
<protein>
    <recommendedName>
        <fullName evidence="4">Sporulation sigma-E factor-processing peptidase</fullName>
    </recommendedName>
</protein>
<gene>
    <name evidence="2" type="ORF">DW099_12985</name>
</gene>
<dbReference type="AlphaFoldDB" id="A0A415DY21"/>
<dbReference type="EMBL" id="QRMS01000004">
    <property type="protein sequence ID" value="RHJ85759.1"/>
    <property type="molecule type" value="Genomic_DNA"/>
</dbReference>
<dbReference type="STRING" id="1776384.GCA_900086585_02173"/>
<feature type="transmembrane region" description="Helical" evidence="1">
    <location>
        <begin position="6"/>
        <end position="24"/>
    </location>
</feature>
<dbReference type="Pfam" id="PF03419">
    <property type="entry name" value="Peptidase_U4"/>
    <property type="match status" value="1"/>
</dbReference>
<dbReference type="GO" id="GO:0030436">
    <property type="term" value="P:asexual sporulation"/>
    <property type="evidence" value="ECO:0007669"/>
    <property type="project" value="InterPro"/>
</dbReference>
<reference evidence="2 3" key="1">
    <citation type="submission" date="2018-08" db="EMBL/GenBank/DDBJ databases">
        <title>A genome reference for cultivated species of the human gut microbiota.</title>
        <authorList>
            <person name="Zou Y."/>
            <person name="Xue W."/>
            <person name="Luo G."/>
        </authorList>
    </citation>
    <scope>NUCLEOTIDE SEQUENCE [LARGE SCALE GENOMIC DNA]</scope>
    <source>
        <strain evidence="2 3">AM07-24</strain>
    </source>
</reference>
<evidence type="ECO:0000313" key="3">
    <source>
        <dbReference type="Proteomes" id="UP000284841"/>
    </source>
</evidence>
<evidence type="ECO:0000313" key="2">
    <source>
        <dbReference type="EMBL" id="RHJ85759.1"/>
    </source>
</evidence>